<keyword evidence="5 10" id="KW-0315">Glutamine amidotransferase</keyword>
<dbReference type="GO" id="GO:0016829">
    <property type="term" value="F:lyase activity"/>
    <property type="evidence" value="ECO:0007669"/>
    <property type="project" value="UniProtKB-KW"/>
</dbReference>
<comment type="caution">
    <text evidence="13">The sequence shown here is derived from an EMBL/GenBank/DDBJ whole genome shotgun (WGS) entry which is preliminary data.</text>
</comment>
<gene>
    <name evidence="10 13" type="primary">hisH</name>
    <name evidence="13" type="ORF">FOM92_12960</name>
</gene>
<evidence type="ECO:0000256" key="7">
    <source>
        <dbReference type="ARBA" id="ARBA00023239"/>
    </source>
</evidence>
<dbReference type="InterPro" id="IPR017926">
    <property type="entry name" value="GATASE"/>
</dbReference>
<proteinExistence type="inferred from homology"/>
<dbReference type="AlphaFoldDB" id="A0A553WBH1"/>
<evidence type="ECO:0000256" key="11">
    <source>
        <dbReference type="PIRSR" id="PIRSR000495-1"/>
    </source>
</evidence>
<organism evidence="13 14">
    <name type="scientific">Sphingorhabdus contaminans</name>
    <dbReference type="NCBI Taxonomy" id="1343899"/>
    <lineage>
        <taxon>Bacteria</taxon>
        <taxon>Pseudomonadati</taxon>
        <taxon>Pseudomonadota</taxon>
        <taxon>Alphaproteobacteria</taxon>
        <taxon>Sphingomonadales</taxon>
        <taxon>Sphingomonadaceae</taxon>
        <taxon>Sphingorhabdus</taxon>
    </lineage>
</organism>
<dbReference type="Gene3D" id="3.40.50.880">
    <property type="match status" value="1"/>
</dbReference>
<comment type="pathway">
    <text evidence="1 10">Amino-acid biosynthesis; L-histidine biosynthesis; L-histidine from 5-phospho-alpha-D-ribose 1-diphosphate: step 5/9.</text>
</comment>
<sequence length="217" mass="23314">MSKSCVSIVDYGLGNLFSVTRALQTSGASEIRIATSPEDILNAERLVIPGVGSFRDGMDGLERQGIAAAIREFASFGRPMLGICLGMQLLATKGTEFGEHSGLDLIPGRVVRIPMTDKSGITLKSPFIGWSTLELHDSINSHKNAIACLSPQDAVYLVHSYQYAPESEANILATYRYGGHHITAAIQSGNISGLQFHPEKSGKVGLKILSHFLETVV</sequence>
<feature type="domain" description="Glutamine amidotransferase" evidence="12">
    <location>
        <begin position="8"/>
        <end position="212"/>
    </location>
</feature>
<dbReference type="GO" id="GO:0005737">
    <property type="term" value="C:cytoplasm"/>
    <property type="evidence" value="ECO:0007669"/>
    <property type="project" value="UniProtKB-SubCell"/>
</dbReference>
<dbReference type="GO" id="GO:0000105">
    <property type="term" value="P:L-histidine biosynthetic process"/>
    <property type="evidence" value="ECO:0007669"/>
    <property type="project" value="UniProtKB-UniRule"/>
</dbReference>
<evidence type="ECO:0000256" key="9">
    <source>
        <dbReference type="ARBA" id="ARBA00049534"/>
    </source>
</evidence>
<comment type="function">
    <text evidence="10">IGPS catalyzes the conversion of PRFAR and glutamine to IGP, AICAR and glutamate. The HisH subunit catalyzes the hydrolysis of glutamine to glutamate and ammonia as part of the synthesis of IGP and AICAR. The resulting ammonia molecule is channeled to the active site of HisF.</text>
</comment>
<dbReference type="GO" id="GO:0000107">
    <property type="term" value="F:imidazoleglycerol-phosphate synthase activity"/>
    <property type="evidence" value="ECO:0007669"/>
    <property type="project" value="UniProtKB-UniRule"/>
</dbReference>
<dbReference type="UniPathway" id="UPA00031">
    <property type="reaction ID" value="UER00010"/>
</dbReference>
<dbReference type="InterPro" id="IPR029062">
    <property type="entry name" value="Class_I_gatase-like"/>
</dbReference>
<dbReference type="PANTHER" id="PTHR42701">
    <property type="entry name" value="IMIDAZOLE GLYCEROL PHOSPHATE SYNTHASE SUBUNIT HISH"/>
    <property type="match status" value="1"/>
</dbReference>
<comment type="subunit">
    <text evidence="2 10">Heterodimer of HisH and HisF.</text>
</comment>
<protein>
    <recommendedName>
        <fullName evidence="10">Imidazole glycerol phosphate synthase subunit HisH</fullName>
        <ecNumber evidence="10">4.3.2.10</ecNumber>
    </recommendedName>
    <alternativeName>
        <fullName evidence="10">IGP synthase glutaminase subunit</fullName>
        <ecNumber evidence="10">3.5.1.2</ecNumber>
    </alternativeName>
    <alternativeName>
        <fullName evidence="10">IGP synthase subunit HisH</fullName>
    </alternativeName>
    <alternativeName>
        <fullName evidence="10">ImGP synthase subunit HisH</fullName>
        <shortName evidence="10">IGPS subunit HisH</shortName>
    </alternativeName>
</protein>
<dbReference type="PANTHER" id="PTHR42701:SF1">
    <property type="entry name" value="IMIDAZOLE GLYCEROL PHOSPHATE SYNTHASE SUBUNIT HISH"/>
    <property type="match status" value="1"/>
</dbReference>
<dbReference type="SUPFAM" id="SSF52317">
    <property type="entry name" value="Class I glutamine amidotransferase-like"/>
    <property type="match status" value="1"/>
</dbReference>
<evidence type="ECO:0000313" key="14">
    <source>
        <dbReference type="Proteomes" id="UP000320160"/>
    </source>
</evidence>
<comment type="catalytic activity">
    <reaction evidence="9 10">
        <text>L-glutamine + H2O = L-glutamate + NH4(+)</text>
        <dbReference type="Rhea" id="RHEA:15889"/>
        <dbReference type="ChEBI" id="CHEBI:15377"/>
        <dbReference type="ChEBI" id="CHEBI:28938"/>
        <dbReference type="ChEBI" id="CHEBI:29985"/>
        <dbReference type="ChEBI" id="CHEBI:58359"/>
        <dbReference type="EC" id="3.5.1.2"/>
    </reaction>
</comment>
<feature type="active site" evidence="10 11">
    <location>
        <position position="199"/>
    </location>
</feature>
<name>A0A553WBH1_9SPHN</name>
<dbReference type="GO" id="GO:0004359">
    <property type="term" value="F:glutaminase activity"/>
    <property type="evidence" value="ECO:0007669"/>
    <property type="project" value="UniProtKB-EC"/>
</dbReference>
<dbReference type="CDD" id="cd01748">
    <property type="entry name" value="GATase1_IGP_Synthase"/>
    <property type="match status" value="1"/>
</dbReference>
<feature type="active site" evidence="10 11">
    <location>
        <position position="197"/>
    </location>
</feature>
<dbReference type="EMBL" id="VKKU01000002">
    <property type="protein sequence ID" value="TSB02040.1"/>
    <property type="molecule type" value="Genomic_DNA"/>
</dbReference>
<dbReference type="EC" id="3.5.1.2" evidence="10"/>
<reference evidence="13 14" key="1">
    <citation type="submission" date="2019-07" db="EMBL/GenBank/DDBJ databases">
        <authorList>
            <person name="Park M."/>
        </authorList>
    </citation>
    <scope>NUCLEOTIDE SEQUENCE [LARGE SCALE GENOMIC DNA]</scope>
    <source>
        <strain evidence="13 14">KCTC32445</strain>
    </source>
</reference>
<dbReference type="PIRSF" id="PIRSF000495">
    <property type="entry name" value="Amidotransf_hisH"/>
    <property type="match status" value="1"/>
</dbReference>
<evidence type="ECO:0000256" key="4">
    <source>
        <dbReference type="ARBA" id="ARBA00022801"/>
    </source>
</evidence>
<keyword evidence="10" id="KW-0963">Cytoplasm</keyword>
<evidence type="ECO:0000256" key="1">
    <source>
        <dbReference type="ARBA" id="ARBA00005091"/>
    </source>
</evidence>
<dbReference type="PROSITE" id="PS51274">
    <property type="entry name" value="GATASE_COBBQ"/>
    <property type="match status" value="1"/>
</dbReference>
<dbReference type="Proteomes" id="UP000320160">
    <property type="component" value="Unassembled WGS sequence"/>
</dbReference>
<accession>A0A553WBH1</accession>
<dbReference type="NCBIfam" id="TIGR01855">
    <property type="entry name" value="IMP_synth_hisH"/>
    <property type="match status" value="1"/>
</dbReference>
<keyword evidence="6 10" id="KW-0368">Histidine biosynthesis</keyword>
<dbReference type="Pfam" id="PF00117">
    <property type="entry name" value="GATase"/>
    <property type="match status" value="1"/>
</dbReference>
<dbReference type="PROSITE" id="PS51273">
    <property type="entry name" value="GATASE_TYPE_1"/>
    <property type="match status" value="1"/>
</dbReference>
<evidence type="ECO:0000256" key="8">
    <source>
        <dbReference type="ARBA" id="ARBA00047838"/>
    </source>
</evidence>
<comment type="catalytic activity">
    <reaction evidence="8 10">
        <text>5-[(5-phospho-1-deoxy-D-ribulos-1-ylimino)methylamino]-1-(5-phospho-beta-D-ribosyl)imidazole-4-carboxamide + L-glutamine = D-erythro-1-(imidazol-4-yl)glycerol 3-phosphate + 5-amino-1-(5-phospho-beta-D-ribosyl)imidazole-4-carboxamide + L-glutamate + H(+)</text>
        <dbReference type="Rhea" id="RHEA:24793"/>
        <dbReference type="ChEBI" id="CHEBI:15378"/>
        <dbReference type="ChEBI" id="CHEBI:29985"/>
        <dbReference type="ChEBI" id="CHEBI:58278"/>
        <dbReference type="ChEBI" id="CHEBI:58359"/>
        <dbReference type="ChEBI" id="CHEBI:58475"/>
        <dbReference type="ChEBI" id="CHEBI:58525"/>
        <dbReference type="EC" id="4.3.2.10"/>
    </reaction>
</comment>
<evidence type="ECO:0000259" key="12">
    <source>
        <dbReference type="Pfam" id="PF00117"/>
    </source>
</evidence>
<evidence type="ECO:0000256" key="2">
    <source>
        <dbReference type="ARBA" id="ARBA00011152"/>
    </source>
</evidence>
<dbReference type="HAMAP" id="MF_00278">
    <property type="entry name" value="HisH"/>
    <property type="match status" value="1"/>
</dbReference>
<evidence type="ECO:0000256" key="6">
    <source>
        <dbReference type="ARBA" id="ARBA00023102"/>
    </source>
</evidence>
<evidence type="ECO:0000256" key="3">
    <source>
        <dbReference type="ARBA" id="ARBA00022605"/>
    </source>
</evidence>
<dbReference type="InterPro" id="IPR010139">
    <property type="entry name" value="Imidazole-glycPsynth_HisH"/>
</dbReference>
<keyword evidence="14" id="KW-1185">Reference proteome</keyword>
<feature type="active site" description="Nucleophile" evidence="10 11">
    <location>
        <position position="84"/>
    </location>
</feature>
<evidence type="ECO:0000256" key="10">
    <source>
        <dbReference type="HAMAP-Rule" id="MF_00278"/>
    </source>
</evidence>
<dbReference type="EC" id="4.3.2.10" evidence="10"/>
<keyword evidence="7 10" id="KW-0456">Lyase</keyword>
<keyword evidence="3 10" id="KW-0028">Amino-acid biosynthesis</keyword>
<comment type="subcellular location">
    <subcellularLocation>
        <location evidence="10">Cytoplasm</location>
    </subcellularLocation>
</comment>
<dbReference type="OrthoDB" id="9807137at2"/>
<evidence type="ECO:0000256" key="5">
    <source>
        <dbReference type="ARBA" id="ARBA00022962"/>
    </source>
</evidence>
<dbReference type="RefSeq" id="WP_143777260.1">
    <property type="nucleotide sequence ID" value="NZ_VKKU01000002.1"/>
</dbReference>
<evidence type="ECO:0000313" key="13">
    <source>
        <dbReference type="EMBL" id="TSB02040.1"/>
    </source>
</evidence>
<keyword evidence="4 10" id="KW-0378">Hydrolase</keyword>